<organism evidence="1 2">
    <name type="scientific">Hexamita inflata</name>
    <dbReference type="NCBI Taxonomy" id="28002"/>
    <lineage>
        <taxon>Eukaryota</taxon>
        <taxon>Metamonada</taxon>
        <taxon>Diplomonadida</taxon>
        <taxon>Hexamitidae</taxon>
        <taxon>Hexamitinae</taxon>
        <taxon>Hexamita</taxon>
    </lineage>
</organism>
<reference evidence="1 2" key="1">
    <citation type="submission" date="2024-07" db="EMBL/GenBank/DDBJ databases">
        <authorList>
            <person name="Akdeniz Z."/>
        </authorList>
    </citation>
    <scope>NUCLEOTIDE SEQUENCE [LARGE SCALE GENOMIC DNA]</scope>
</reference>
<name>A0ABP1KDX6_9EUKA</name>
<comment type="caution">
    <text evidence="1">The sequence shown here is derived from an EMBL/GenBank/DDBJ whole genome shotgun (WGS) entry which is preliminary data.</text>
</comment>
<accession>A0ABP1KDX6</accession>
<evidence type="ECO:0000313" key="2">
    <source>
        <dbReference type="Proteomes" id="UP001642409"/>
    </source>
</evidence>
<proteinExistence type="predicted"/>
<dbReference type="EMBL" id="CAXDID020000216">
    <property type="protein sequence ID" value="CAL6057893.1"/>
    <property type="molecule type" value="Genomic_DNA"/>
</dbReference>
<sequence>MIGCVSGTLIINQLTSLQSYLSGIFHQTGSVIGYVYGMSSNFLNILIQMKLDNNQGYYTGALTGFLYSELQTVHNIKIEQTVITGKVQAGLIACQLKKIILSQLIIMSSQVNTFSSTDSQSFSFSGSITGQTSDEVSLFQCYIQNITITSQSFTSKWAISGGLIGDTHEFATSIQQVKMISADVQAFGSTTNTISSGGLIAFLYDSNISISDIQVVDLNLTAFNNNSVIQCAGFLASLNNNHNISIQNSSITTVRINGAGSTSYLGVVLSISANYSFLFSNVTTTGTNSINGAVIANCPNVIAPSQSGC</sequence>
<protein>
    <submittedName>
        <fullName evidence="1">Hypothetical_protein</fullName>
    </submittedName>
</protein>
<evidence type="ECO:0000313" key="1">
    <source>
        <dbReference type="EMBL" id="CAL6057893.1"/>
    </source>
</evidence>
<dbReference type="Proteomes" id="UP001642409">
    <property type="component" value="Unassembled WGS sequence"/>
</dbReference>
<gene>
    <name evidence="1" type="ORF">HINF_LOCUS47783</name>
</gene>
<keyword evidence="2" id="KW-1185">Reference proteome</keyword>